<dbReference type="EMBL" id="FNLF01000002">
    <property type="protein sequence ID" value="SDR20294.1"/>
    <property type="molecule type" value="Genomic_DNA"/>
</dbReference>
<feature type="domain" description="ChrR-like cupin" evidence="2">
    <location>
        <begin position="21"/>
        <end position="111"/>
    </location>
</feature>
<dbReference type="InterPro" id="IPR011051">
    <property type="entry name" value="RmlC_Cupin_sf"/>
</dbReference>
<evidence type="ECO:0000313" key="4">
    <source>
        <dbReference type="Proteomes" id="UP000183053"/>
    </source>
</evidence>
<dbReference type="SUPFAM" id="SSF51182">
    <property type="entry name" value="RmlC-like cupins"/>
    <property type="match status" value="1"/>
</dbReference>
<proteinExistence type="predicted"/>
<evidence type="ECO:0000313" key="3">
    <source>
        <dbReference type="EMBL" id="SDR20294.1"/>
    </source>
</evidence>
<name>A0A1H1H4E1_9ACTN</name>
<dbReference type="STRING" id="47312.SAMN04489765_3806"/>
<dbReference type="OrthoDB" id="9801227at2"/>
<evidence type="ECO:0000259" key="2">
    <source>
        <dbReference type="Pfam" id="PF12973"/>
    </source>
</evidence>
<keyword evidence="4" id="KW-1185">Reference proteome</keyword>
<dbReference type="Gene3D" id="2.60.120.10">
    <property type="entry name" value="Jelly Rolls"/>
    <property type="match status" value="1"/>
</dbReference>
<dbReference type="RefSeq" id="WP_068568326.1">
    <property type="nucleotide sequence ID" value="NZ_FNLF01000002.1"/>
</dbReference>
<dbReference type="AlphaFoldDB" id="A0A1H1H4E1"/>
<protein>
    <submittedName>
        <fullName evidence="3">ChrR Cupin-like domain-containing protein</fullName>
    </submittedName>
</protein>
<organism evidence="3 4">
    <name type="scientific">Tsukamurella pulmonis</name>
    <dbReference type="NCBI Taxonomy" id="47312"/>
    <lineage>
        <taxon>Bacteria</taxon>
        <taxon>Bacillati</taxon>
        <taxon>Actinomycetota</taxon>
        <taxon>Actinomycetes</taxon>
        <taxon>Mycobacteriales</taxon>
        <taxon>Tsukamurellaceae</taxon>
        <taxon>Tsukamurella</taxon>
    </lineage>
</organism>
<reference evidence="4" key="1">
    <citation type="submission" date="2016-10" db="EMBL/GenBank/DDBJ databases">
        <authorList>
            <person name="Varghese N."/>
            <person name="Submissions S."/>
        </authorList>
    </citation>
    <scope>NUCLEOTIDE SEQUENCE [LARGE SCALE GENOMIC DNA]</scope>
    <source>
        <strain evidence="4">DSM 44142</strain>
    </source>
</reference>
<accession>A0A1H1H4E1</accession>
<evidence type="ECO:0000256" key="1">
    <source>
        <dbReference type="SAM" id="MobiDB-lite"/>
    </source>
</evidence>
<gene>
    <name evidence="3" type="ORF">SAMN04489765_3806</name>
</gene>
<dbReference type="InterPro" id="IPR025979">
    <property type="entry name" value="ChrR-like_cupin_dom"/>
</dbReference>
<sequence>MADIEVINNVFRSGFEMTELDWGKWQEPGRVGVDRYPLWVPSAQETSVGMLVRYPAGAHGDYHEHLGYELMLVLEGTLEHSNGQTFVAGDLIVEEPGTFHRMATVEGATILAIRTKPADPRPEDAPEVPTEILEAQR</sequence>
<feature type="region of interest" description="Disordered" evidence="1">
    <location>
        <begin position="116"/>
        <end position="137"/>
    </location>
</feature>
<dbReference type="InterPro" id="IPR014710">
    <property type="entry name" value="RmlC-like_jellyroll"/>
</dbReference>
<dbReference type="Proteomes" id="UP000183053">
    <property type="component" value="Unassembled WGS sequence"/>
</dbReference>
<dbReference type="Pfam" id="PF12973">
    <property type="entry name" value="Cupin_7"/>
    <property type="match status" value="1"/>
</dbReference>